<organism evidence="1 2">
    <name type="scientific">Streptomyces roseochromogenus subsp. oscitans DS 12.976</name>
    <dbReference type="NCBI Taxonomy" id="1352936"/>
    <lineage>
        <taxon>Bacteria</taxon>
        <taxon>Bacillati</taxon>
        <taxon>Actinomycetota</taxon>
        <taxon>Actinomycetes</taxon>
        <taxon>Kitasatosporales</taxon>
        <taxon>Streptomycetaceae</taxon>
        <taxon>Streptomyces</taxon>
    </lineage>
</organism>
<gene>
    <name evidence="1" type="ORF">M878_33390</name>
</gene>
<dbReference type="Proteomes" id="UP000017984">
    <property type="component" value="Chromosome"/>
</dbReference>
<dbReference type="STRING" id="1352936.M878_33390"/>
<keyword evidence="2" id="KW-1185">Reference proteome</keyword>
<proteinExistence type="predicted"/>
<evidence type="ECO:0000313" key="2">
    <source>
        <dbReference type="Proteomes" id="UP000017984"/>
    </source>
</evidence>
<dbReference type="AlphaFoldDB" id="V6K331"/>
<accession>V6K331</accession>
<sequence length="76" mass="7901">MRPYVRGADVLRIALRALPVAVLHALIMNTEHDVTGRRLTDRLAAGACPADQVAGSCAALSVQVSGYGAGSRRAGE</sequence>
<comment type="caution">
    <text evidence="1">The sequence shown here is derived from an EMBL/GenBank/DDBJ whole genome shotgun (WGS) entry which is preliminary data.</text>
</comment>
<dbReference type="HOGENOM" id="CLU_2653036_0_0_11"/>
<protein>
    <submittedName>
        <fullName evidence="1">Uncharacterized protein</fullName>
    </submittedName>
</protein>
<dbReference type="PATRIC" id="fig|1352936.5.peg.6956"/>
<dbReference type="EMBL" id="AWQX01000286">
    <property type="protein sequence ID" value="EST23354.1"/>
    <property type="molecule type" value="Genomic_DNA"/>
</dbReference>
<evidence type="ECO:0000313" key="1">
    <source>
        <dbReference type="EMBL" id="EST23354.1"/>
    </source>
</evidence>
<name>V6K331_STRRC</name>
<reference evidence="1 2" key="1">
    <citation type="journal article" date="2014" name="Genome Announc.">
        <title>Draft Genome Sequence of Streptomyces roseochromogenes subsp. oscitans DS 12.976, Producer of the Aminocoumarin Antibiotic Clorobiocin.</title>
        <authorList>
            <person name="Ruckert C."/>
            <person name="Kalinowski J."/>
            <person name="Heide L."/>
            <person name="Apel A.K."/>
        </authorList>
    </citation>
    <scope>NUCLEOTIDE SEQUENCE [LARGE SCALE GENOMIC DNA]</scope>
    <source>
        <strain evidence="1 2">DS 12.976</strain>
    </source>
</reference>